<evidence type="ECO:0000313" key="3">
    <source>
        <dbReference type="Proteomes" id="UP001209916"/>
    </source>
</evidence>
<proteinExistence type="predicted"/>
<evidence type="ECO:0000313" key="2">
    <source>
        <dbReference type="EMBL" id="MCX5463643.1"/>
    </source>
</evidence>
<name>A0ABT3VP94_9BURK</name>
<protein>
    <recommendedName>
        <fullName evidence="4">DUF3261 domain-containing protein</fullName>
    </recommendedName>
</protein>
<feature type="region of interest" description="Disordered" evidence="1">
    <location>
        <begin position="177"/>
        <end position="198"/>
    </location>
</feature>
<keyword evidence="3" id="KW-1185">Reference proteome</keyword>
<sequence length="198" mass="21891">MNYLCLLFLLLMTGCTLQTRGQHVDQAWLDDAVSLDDGSAALMPHAQSVDKPWLLGEAVPLRKQAVLPAALRSSQTFSFSLETPLPDLDELARRLSLLSELTVFISPQARLSLTQVSPRTGVEEVLEPTQQGGLIFEQLRLSALLDQITAVYSLKWRYQAGRIELYRHETRRLALEPQSGLRRMDQSSAGGSSDGGAK</sequence>
<organism evidence="2 3">
    <name type="scientific">Alcaligenes parafaecalis</name>
    <dbReference type="NCBI Taxonomy" id="171260"/>
    <lineage>
        <taxon>Bacteria</taxon>
        <taxon>Pseudomonadati</taxon>
        <taxon>Pseudomonadota</taxon>
        <taxon>Betaproteobacteria</taxon>
        <taxon>Burkholderiales</taxon>
        <taxon>Alcaligenaceae</taxon>
        <taxon>Alcaligenes</taxon>
    </lineage>
</organism>
<accession>A0ABT3VP94</accession>
<reference evidence="2 3" key="1">
    <citation type="submission" date="2022-11" db="EMBL/GenBank/DDBJ databases">
        <title>Biodiversity and phylogenetic relationships of bacteria.</title>
        <authorList>
            <person name="Machado R.A.R."/>
            <person name="Bhat A."/>
            <person name="Loulou A."/>
            <person name="Kallel S."/>
        </authorList>
    </citation>
    <scope>NUCLEOTIDE SEQUENCE [LARGE SCALE GENOMIC DNA]</scope>
    <source>
        <strain evidence="2 3">DSM 13975</strain>
    </source>
</reference>
<dbReference type="EMBL" id="JAPKNA010000001">
    <property type="protein sequence ID" value="MCX5463643.1"/>
    <property type="molecule type" value="Genomic_DNA"/>
</dbReference>
<comment type="caution">
    <text evidence="2">The sequence shown here is derived from an EMBL/GenBank/DDBJ whole genome shotgun (WGS) entry which is preliminary data.</text>
</comment>
<evidence type="ECO:0000256" key="1">
    <source>
        <dbReference type="SAM" id="MobiDB-lite"/>
    </source>
</evidence>
<gene>
    <name evidence="2" type="ORF">OSH09_05575</name>
</gene>
<dbReference type="RefSeq" id="WP_266120406.1">
    <property type="nucleotide sequence ID" value="NZ_JAPKNA010000001.1"/>
</dbReference>
<evidence type="ECO:0008006" key="4">
    <source>
        <dbReference type="Google" id="ProtNLM"/>
    </source>
</evidence>
<dbReference type="Proteomes" id="UP001209916">
    <property type="component" value="Unassembled WGS sequence"/>
</dbReference>